<accession>A0A2P2R4N5</accession>
<name>A0A2P2R4N5_RHIMU</name>
<evidence type="ECO:0000313" key="1">
    <source>
        <dbReference type="EMBL" id="MBX74242.1"/>
    </source>
</evidence>
<protein>
    <submittedName>
        <fullName evidence="1">Uncharacterized protein</fullName>
    </submittedName>
</protein>
<sequence>MDLASYSVQLGLKVLFITFSLCKRPQILVGT</sequence>
<reference evidence="1" key="1">
    <citation type="submission" date="2018-02" db="EMBL/GenBank/DDBJ databases">
        <title>Rhizophora mucronata_Transcriptome.</title>
        <authorList>
            <person name="Meera S.P."/>
            <person name="Sreeshan A."/>
            <person name="Augustine A."/>
        </authorList>
    </citation>
    <scope>NUCLEOTIDE SEQUENCE</scope>
    <source>
        <tissue evidence="1">Leaf</tissue>
    </source>
</reference>
<dbReference type="AlphaFoldDB" id="A0A2P2R4N5"/>
<organism evidence="1">
    <name type="scientific">Rhizophora mucronata</name>
    <name type="common">Asiatic mangrove</name>
    <dbReference type="NCBI Taxonomy" id="61149"/>
    <lineage>
        <taxon>Eukaryota</taxon>
        <taxon>Viridiplantae</taxon>
        <taxon>Streptophyta</taxon>
        <taxon>Embryophyta</taxon>
        <taxon>Tracheophyta</taxon>
        <taxon>Spermatophyta</taxon>
        <taxon>Magnoliopsida</taxon>
        <taxon>eudicotyledons</taxon>
        <taxon>Gunneridae</taxon>
        <taxon>Pentapetalae</taxon>
        <taxon>rosids</taxon>
        <taxon>fabids</taxon>
        <taxon>Malpighiales</taxon>
        <taxon>Rhizophoraceae</taxon>
        <taxon>Rhizophora</taxon>
    </lineage>
</organism>
<proteinExistence type="predicted"/>
<dbReference type="EMBL" id="GGEC01093758">
    <property type="protein sequence ID" value="MBX74242.1"/>
    <property type="molecule type" value="Transcribed_RNA"/>
</dbReference>